<evidence type="ECO:0000313" key="2">
    <source>
        <dbReference type="EMBL" id="KAK2628762.1"/>
    </source>
</evidence>
<evidence type="ECO:0000256" key="1">
    <source>
        <dbReference type="SAM" id="SignalP"/>
    </source>
</evidence>
<dbReference type="Gene3D" id="3.90.280.10">
    <property type="entry name" value="PEBP-like"/>
    <property type="match status" value="1"/>
</dbReference>
<protein>
    <recommendedName>
        <fullName evidence="4">Phosphatidylethanolamine-binding protein</fullName>
    </recommendedName>
</protein>
<accession>A0AAD9T4U9</accession>
<dbReference type="EMBL" id="JAUBYV010000002">
    <property type="protein sequence ID" value="KAK2628762.1"/>
    <property type="molecule type" value="Genomic_DNA"/>
</dbReference>
<sequence>MLPKSLFQVALAGAAAAITPSGFAPASNVDLIVAFGNTLAVNGKSMTKEETAQAPTIGTAQPLTGTYTLMMVDPDIPPQTPGGPTGELLHWMQQDFTSSPTSTMIGGTQVYVLRSAANATAIAPYFGPSPPNKAPNTHRYTQLLLDTTNNPAGLESLTKAGAMRTSFNAVNVVSLAGVKVVAGNSFDVTNGTVSAAATGSMPQGPRPAAAINPATLVAANITKVTATAQLPGVAAASGVAAGSGIAAASGVAVATGGVGNASAAANGTVAVPGGAGGMSKRAGGAYGAALLALAAALFLF</sequence>
<name>A0AAD9T4U9_9HELO</name>
<dbReference type="SUPFAM" id="SSF49777">
    <property type="entry name" value="PEBP-like"/>
    <property type="match status" value="1"/>
</dbReference>
<dbReference type="PANTHER" id="PTHR11362">
    <property type="entry name" value="PHOSPHATIDYLETHANOLAMINE-BINDING PROTEIN"/>
    <property type="match status" value="1"/>
</dbReference>
<dbReference type="InterPro" id="IPR035810">
    <property type="entry name" value="PEBP_euk"/>
</dbReference>
<gene>
    <name evidence="2" type="ORF">QTJ16_001865</name>
</gene>
<evidence type="ECO:0000313" key="3">
    <source>
        <dbReference type="Proteomes" id="UP001285354"/>
    </source>
</evidence>
<feature type="chain" id="PRO_5042036031" description="Phosphatidylethanolamine-binding protein" evidence="1">
    <location>
        <begin position="18"/>
        <end position="300"/>
    </location>
</feature>
<dbReference type="GO" id="GO:0030414">
    <property type="term" value="F:peptidase inhibitor activity"/>
    <property type="evidence" value="ECO:0007669"/>
    <property type="project" value="TreeGrafter"/>
</dbReference>
<organism evidence="2 3">
    <name type="scientific">Diplocarpon rosae</name>
    <dbReference type="NCBI Taxonomy" id="946125"/>
    <lineage>
        <taxon>Eukaryota</taxon>
        <taxon>Fungi</taxon>
        <taxon>Dikarya</taxon>
        <taxon>Ascomycota</taxon>
        <taxon>Pezizomycotina</taxon>
        <taxon>Leotiomycetes</taxon>
        <taxon>Helotiales</taxon>
        <taxon>Drepanopezizaceae</taxon>
        <taxon>Diplocarpon</taxon>
    </lineage>
</organism>
<reference evidence="2" key="1">
    <citation type="submission" date="2023-06" db="EMBL/GenBank/DDBJ databases">
        <title>Draft genome of Marssonina rosae.</title>
        <authorList>
            <person name="Cheng Q."/>
        </authorList>
    </citation>
    <scope>NUCLEOTIDE SEQUENCE</scope>
    <source>
        <strain evidence="2">R4</strain>
    </source>
</reference>
<keyword evidence="1" id="KW-0732">Signal</keyword>
<comment type="caution">
    <text evidence="2">The sequence shown here is derived from an EMBL/GenBank/DDBJ whole genome shotgun (WGS) entry which is preliminary data.</text>
</comment>
<keyword evidence="3" id="KW-1185">Reference proteome</keyword>
<dbReference type="InterPro" id="IPR036610">
    <property type="entry name" value="PEBP-like_sf"/>
</dbReference>
<dbReference type="Pfam" id="PF01161">
    <property type="entry name" value="PBP"/>
    <property type="match status" value="1"/>
</dbReference>
<dbReference type="GO" id="GO:0030162">
    <property type="term" value="P:regulation of proteolysis"/>
    <property type="evidence" value="ECO:0007669"/>
    <property type="project" value="TreeGrafter"/>
</dbReference>
<proteinExistence type="predicted"/>
<dbReference type="Proteomes" id="UP001285354">
    <property type="component" value="Unassembled WGS sequence"/>
</dbReference>
<dbReference type="GO" id="GO:0005543">
    <property type="term" value="F:phospholipid binding"/>
    <property type="evidence" value="ECO:0007669"/>
    <property type="project" value="TreeGrafter"/>
</dbReference>
<dbReference type="AlphaFoldDB" id="A0AAD9T4U9"/>
<feature type="signal peptide" evidence="1">
    <location>
        <begin position="1"/>
        <end position="17"/>
    </location>
</feature>
<dbReference type="InterPro" id="IPR008914">
    <property type="entry name" value="PEBP"/>
</dbReference>
<dbReference type="PANTHER" id="PTHR11362:SF141">
    <property type="entry name" value="PHOSPHATIDYLETHANOLAMINE-BINDING PROTEIN"/>
    <property type="match status" value="1"/>
</dbReference>
<dbReference type="CDD" id="cd00866">
    <property type="entry name" value="PEBP_euk"/>
    <property type="match status" value="1"/>
</dbReference>
<dbReference type="GO" id="GO:0046578">
    <property type="term" value="P:regulation of Ras protein signal transduction"/>
    <property type="evidence" value="ECO:0007669"/>
    <property type="project" value="TreeGrafter"/>
</dbReference>
<evidence type="ECO:0008006" key="4">
    <source>
        <dbReference type="Google" id="ProtNLM"/>
    </source>
</evidence>